<evidence type="ECO:0000256" key="1">
    <source>
        <dbReference type="SAM" id="SignalP"/>
    </source>
</evidence>
<accession>A0A918JKQ7</accession>
<feature type="chain" id="PRO_5037226388" description="HEAT repeat domain-containing protein" evidence="1">
    <location>
        <begin position="20"/>
        <end position="270"/>
    </location>
</feature>
<reference evidence="2" key="2">
    <citation type="submission" date="2020-09" db="EMBL/GenBank/DDBJ databases">
        <authorList>
            <person name="Sun Q."/>
            <person name="Kim S."/>
        </authorList>
    </citation>
    <scope>NUCLEOTIDE SEQUENCE</scope>
    <source>
        <strain evidence="2">KCTC 22164</strain>
    </source>
</reference>
<reference evidence="2" key="1">
    <citation type="journal article" date="2014" name="Int. J. Syst. Evol. Microbiol.">
        <title>Complete genome sequence of Corynebacterium casei LMG S-19264T (=DSM 44701T), isolated from a smear-ripened cheese.</title>
        <authorList>
            <consortium name="US DOE Joint Genome Institute (JGI-PGF)"/>
            <person name="Walter F."/>
            <person name="Albersmeier A."/>
            <person name="Kalinowski J."/>
            <person name="Ruckert C."/>
        </authorList>
    </citation>
    <scope>NUCLEOTIDE SEQUENCE</scope>
    <source>
        <strain evidence="2">KCTC 22164</strain>
    </source>
</reference>
<name>A0A918JKQ7_9ALTE</name>
<comment type="caution">
    <text evidence="2">The sequence shown here is derived from an EMBL/GenBank/DDBJ whole genome shotgun (WGS) entry which is preliminary data.</text>
</comment>
<proteinExistence type="predicted"/>
<evidence type="ECO:0000313" key="3">
    <source>
        <dbReference type="Proteomes" id="UP000631300"/>
    </source>
</evidence>
<organism evidence="2 3">
    <name type="scientific">Alteromonas halophila</name>
    <dbReference type="NCBI Taxonomy" id="516698"/>
    <lineage>
        <taxon>Bacteria</taxon>
        <taxon>Pseudomonadati</taxon>
        <taxon>Pseudomonadota</taxon>
        <taxon>Gammaproteobacteria</taxon>
        <taxon>Alteromonadales</taxon>
        <taxon>Alteromonadaceae</taxon>
        <taxon>Alteromonas/Salinimonas group</taxon>
        <taxon>Alteromonas</taxon>
    </lineage>
</organism>
<sequence length="270" mass="29528">MKALLSLTLGALLSFNVLAALSPQEQKMEGMLLSGDLAQAKRVAKAISSEELFNPELLDIVAEILLRSYPDARPSEVDAVAWLARSLGFSENGRYHAVLKEVVTSTGIDKLERHADSALDDLGDASGEQYQRGMYTMAPSLYAPVPKDARNAQVTELIMAGDLRSLKQAAITVYETNIQDQAILDMLAEILLREHADAPDRQIDTLSWVSKALGQSESGRYAAVLAEVEENGAHRKLRGYAEDSLENHGDAQGEQYQQGMVTTKLGTYDF</sequence>
<feature type="signal peptide" evidence="1">
    <location>
        <begin position="1"/>
        <end position="19"/>
    </location>
</feature>
<dbReference type="EMBL" id="BMXP01000003">
    <property type="protein sequence ID" value="GGW84951.1"/>
    <property type="molecule type" value="Genomic_DNA"/>
</dbReference>
<evidence type="ECO:0000313" key="2">
    <source>
        <dbReference type="EMBL" id="GGW84951.1"/>
    </source>
</evidence>
<dbReference type="AlphaFoldDB" id="A0A918JKQ7"/>
<keyword evidence="3" id="KW-1185">Reference proteome</keyword>
<dbReference type="Proteomes" id="UP000631300">
    <property type="component" value="Unassembled WGS sequence"/>
</dbReference>
<evidence type="ECO:0008006" key="4">
    <source>
        <dbReference type="Google" id="ProtNLM"/>
    </source>
</evidence>
<gene>
    <name evidence="2" type="ORF">GCM10007391_18440</name>
</gene>
<dbReference type="RefSeq" id="WP_189405628.1">
    <property type="nucleotide sequence ID" value="NZ_BMXP01000003.1"/>
</dbReference>
<keyword evidence="1" id="KW-0732">Signal</keyword>
<protein>
    <recommendedName>
        <fullName evidence="4">HEAT repeat domain-containing protein</fullName>
    </recommendedName>
</protein>